<dbReference type="Pfam" id="PF01614">
    <property type="entry name" value="IclR_C"/>
    <property type="match status" value="1"/>
</dbReference>
<gene>
    <name evidence="6" type="ORF">SAMN02745194_02304</name>
</gene>
<sequence>MYVRQAANALEILEYFARRLRPATPAEIADDLGWPRSSTFNLVGTLATKGYLYERAGRSGYYPSPRWLSLAEVVAGADPLPPELQRLVHVVARESGETTLIATAAGTDAIFLCVEQSRQPVRYFAQAGDRVPLHASSAGRALMAQATPAERQKLYRRIEFEVYSATTPTTPAAVEAAIAEAAERGFHQSHAEYTPDLAGVALPIPGQPRRLSILVVGPVSRCLDRRPETAALLRRHLAALPREGGDAGAVQGVEA</sequence>
<keyword evidence="2" id="KW-0238">DNA-binding</keyword>
<dbReference type="InterPro" id="IPR050707">
    <property type="entry name" value="HTH_MetabolicPath_Reg"/>
</dbReference>
<organism evidence="6 7">
    <name type="scientific">Muricoccus roseus</name>
    <dbReference type="NCBI Taxonomy" id="198092"/>
    <lineage>
        <taxon>Bacteria</taxon>
        <taxon>Pseudomonadati</taxon>
        <taxon>Pseudomonadota</taxon>
        <taxon>Alphaproteobacteria</taxon>
        <taxon>Acetobacterales</taxon>
        <taxon>Roseomonadaceae</taxon>
        <taxon>Muricoccus</taxon>
    </lineage>
</organism>
<dbReference type="PROSITE" id="PS51077">
    <property type="entry name" value="HTH_ICLR"/>
    <property type="match status" value="1"/>
</dbReference>
<feature type="domain" description="IclR-ED" evidence="5">
    <location>
        <begin position="66"/>
        <end position="253"/>
    </location>
</feature>
<evidence type="ECO:0000259" key="5">
    <source>
        <dbReference type="PROSITE" id="PS51078"/>
    </source>
</evidence>
<name>A0A1M6IFZ0_9PROT</name>
<feature type="domain" description="HTH iclR-type" evidence="4">
    <location>
        <begin position="3"/>
        <end position="65"/>
    </location>
</feature>
<dbReference type="Proteomes" id="UP000184387">
    <property type="component" value="Unassembled WGS sequence"/>
</dbReference>
<dbReference type="GO" id="GO:0003677">
    <property type="term" value="F:DNA binding"/>
    <property type="evidence" value="ECO:0007669"/>
    <property type="project" value="UniProtKB-KW"/>
</dbReference>
<dbReference type="GO" id="GO:0003700">
    <property type="term" value="F:DNA-binding transcription factor activity"/>
    <property type="evidence" value="ECO:0007669"/>
    <property type="project" value="TreeGrafter"/>
</dbReference>
<dbReference type="PROSITE" id="PS51078">
    <property type="entry name" value="ICLR_ED"/>
    <property type="match status" value="1"/>
</dbReference>
<dbReference type="InterPro" id="IPR005471">
    <property type="entry name" value="Tscrpt_reg_IclR_N"/>
</dbReference>
<dbReference type="STRING" id="198092.SAMN02745194_02304"/>
<dbReference type="EMBL" id="FQZF01000012">
    <property type="protein sequence ID" value="SHJ33394.1"/>
    <property type="molecule type" value="Genomic_DNA"/>
</dbReference>
<dbReference type="SUPFAM" id="SSF55781">
    <property type="entry name" value="GAF domain-like"/>
    <property type="match status" value="1"/>
</dbReference>
<evidence type="ECO:0000256" key="1">
    <source>
        <dbReference type="ARBA" id="ARBA00023015"/>
    </source>
</evidence>
<accession>A0A1M6IFZ0</accession>
<protein>
    <submittedName>
        <fullName evidence="6">Transcriptional regulator, IclR family</fullName>
    </submittedName>
</protein>
<evidence type="ECO:0000313" key="7">
    <source>
        <dbReference type="Proteomes" id="UP000184387"/>
    </source>
</evidence>
<dbReference type="Gene3D" id="1.10.10.10">
    <property type="entry name" value="Winged helix-like DNA-binding domain superfamily/Winged helix DNA-binding domain"/>
    <property type="match status" value="1"/>
</dbReference>
<dbReference type="OrthoDB" id="9807558at2"/>
<dbReference type="InterPro" id="IPR014757">
    <property type="entry name" value="Tscrpt_reg_IclR_C"/>
</dbReference>
<proteinExistence type="predicted"/>
<keyword evidence="7" id="KW-1185">Reference proteome</keyword>
<dbReference type="Gene3D" id="3.30.450.40">
    <property type="match status" value="1"/>
</dbReference>
<dbReference type="PANTHER" id="PTHR30136:SF35">
    <property type="entry name" value="HTH-TYPE TRANSCRIPTIONAL REGULATOR RV1719"/>
    <property type="match status" value="1"/>
</dbReference>
<dbReference type="SUPFAM" id="SSF46785">
    <property type="entry name" value="Winged helix' DNA-binding domain"/>
    <property type="match status" value="1"/>
</dbReference>
<dbReference type="RefSeq" id="WP_073134840.1">
    <property type="nucleotide sequence ID" value="NZ_FQZF01000012.1"/>
</dbReference>
<dbReference type="InterPro" id="IPR036388">
    <property type="entry name" value="WH-like_DNA-bd_sf"/>
</dbReference>
<dbReference type="PANTHER" id="PTHR30136">
    <property type="entry name" value="HELIX-TURN-HELIX TRANSCRIPTIONAL REGULATOR, ICLR FAMILY"/>
    <property type="match status" value="1"/>
</dbReference>
<dbReference type="GO" id="GO:0045892">
    <property type="term" value="P:negative regulation of DNA-templated transcription"/>
    <property type="evidence" value="ECO:0007669"/>
    <property type="project" value="TreeGrafter"/>
</dbReference>
<keyword evidence="1" id="KW-0805">Transcription regulation</keyword>
<keyword evidence="3" id="KW-0804">Transcription</keyword>
<evidence type="ECO:0000256" key="3">
    <source>
        <dbReference type="ARBA" id="ARBA00023163"/>
    </source>
</evidence>
<dbReference type="Pfam" id="PF09339">
    <property type="entry name" value="HTH_IclR"/>
    <property type="match status" value="1"/>
</dbReference>
<evidence type="ECO:0000256" key="2">
    <source>
        <dbReference type="ARBA" id="ARBA00023125"/>
    </source>
</evidence>
<dbReference type="InterPro" id="IPR029016">
    <property type="entry name" value="GAF-like_dom_sf"/>
</dbReference>
<dbReference type="AlphaFoldDB" id="A0A1M6IFZ0"/>
<evidence type="ECO:0000259" key="4">
    <source>
        <dbReference type="PROSITE" id="PS51077"/>
    </source>
</evidence>
<evidence type="ECO:0000313" key="6">
    <source>
        <dbReference type="EMBL" id="SHJ33394.1"/>
    </source>
</evidence>
<reference evidence="6 7" key="1">
    <citation type="submission" date="2016-11" db="EMBL/GenBank/DDBJ databases">
        <authorList>
            <person name="Jaros S."/>
            <person name="Januszkiewicz K."/>
            <person name="Wedrychowicz H."/>
        </authorList>
    </citation>
    <scope>NUCLEOTIDE SEQUENCE [LARGE SCALE GENOMIC DNA]</scope>
    <source>
        <strain evidence="6 7">DSM 14916</strain>
    </source>
</reference>
<dbReference type="InterPro" id="IPR036390">
    <property type="entry name" value="WH_DNA-bd_sf"/>
</dbReference>